<dbReference type="InterPro" id="IPR006700">
    <property type="entry name" value="RsmE"/>
</dbReference>
<gene>
    <name evidence="7" type="ORF">EHO57_18625</name>
    <name evidence="8" type="ORF">EHQ53_02485</name>
</gene>
<dbReference type="EMBL" id="RQGC01000001">
    <property type="protein sequence ID" value="TGL43836.1"/>
    <property type="molecule type" value="Genomic_DNA"/>
</dbReference>
<dbReference type="EMBL" id="RQER01000011">
    <property type="protein sequence ID" value="TGJ98672.1"/>
    <property type="molecule type" value="Genomic_DNA"/>
</dbReference>
<accession>A0A5F1ZYI1</accession>
<dbReference type="AlphaFoldDB" id="A0A5F1ZYI1"/>
<dbReference type="NCBIfam" id="TIGR00046">
    <property type="entry name" value="RsmE family RNA methyltransferase"/>
    <property type="match status" value="1"/>
</dbReference>
<evidence type="ECO:0000256" key="4">
    <source>
        <dbReference type="ARBA" id="ARBA00047944"/>
    </source>
</evidence>
<evidence type="ECO:0000313" key="8">
    <source>
        <dbReference type="EMBL" id="TGL43836.1"/>
    </source>
</evidence>
<name>A0A5F1ZYI1_9LEPT</name>
<dbReference type="InterPro" id="IPR029028">
    <property type="entry name" value="Alpha/beta_knot_MTases"/>
</dbReference>
<dbReference type="Proteomes" id="UP000297273">
    <property type="component" value="Unassembled WGS sequence"/>
</dbReference>
<keyword evidence="7" id="KW-0489">Methyltransferase</keyword>
<feature type="domain" description="Ribosomal RNA small subunit methyltransferase E methyltransferase" evidence="6">
    <location>
        <begin position="94"/>
        <end position="146"/>
    </location>
</feature>
<dbReference type="SUPFAM" id="SSF75217">
    <property type="entry name" value="alpha/beta knot"/>
    <property type="match status" value="1"/>
</dbReference>
<evidence type="ECO:0000313" key="7">
    <source>
        <dbReference type="EMBL" id="TGJ98672.1"/>
    </source>
</evidence>
<reference evidence="7 10" key="2">
    <citation type="journal article" date="2019" name="PLoS Negl. Trop. Dis.">
        <title>Revisiting the worldwide diversity of Leptospira species in the environment.</title>
        <authorList>
            <person name="Vincent A.T."/>
            <person name="Schiettekatte O."/>
            <person name="Bourhy P."/>
            <person name="Veyrier F.J."/>
            <person name="Picardeau M."/>
        </authorList>
    </citation>
    <scope>NUCLEOTIDE SEQUENCE [LARGE SCALE GENOMIC DNA]</scope>
    <source>
        <strain evidence="8">201702690</strain>
        <strain evidence="7 10">SSW18</strain>
    </source>
</reference>
<proteinExistence type="inferred from homology"/>
<dbReference type="Pfam" id="PF04452">
    <property type="entry name" value="Methyltrans_RNA"/>
    <property type="match status" value="1"/>
</dbReference>
<evidence type="ECO:0000256" key="1">
    <source>
        <dbReference type="ARBA" id="ARBA00005528"/>
    </source>
</evidence>
<dbReference type="Gene3D" id="3.40.1280.10">
    <property type="match status" value="1"/>
</dbReference>
<feature type="compositionally biased region" description="Basic and acidic residues" evidence="5">
    <location>
        <begin position="73"/>
        <end position="92"/>
    </location>
</feature>
<dbReference type="OrthoDB" id="344692at2"/>
<evidence type="ECO:0000256" key="5">
    <source>
        <dbReference type="SAM" id="MobiDB-lite"/>
    </source>
</evidence>
<evidence type="ECO:0000259" key="6">
    <source>
        <dbReference type="Pfam" id="PF04452"/>
    </source>
</evidence>
<sequence length="154" mass="17417">MEQGGNIYLPQLELGFSLPEKGKAPVRDKSLKERCETIKGPAFYLDKKGLLLSEYKEDIRRDLSRSENAYGDLSRKDPISSKKGFPESKSESFEVGSTGPVSILLGPEPGWTKREIAFFHEKKIQPVRLSKAVLRSEQAFAFFLAQWEASFPNF</sequence>
<keyword evidence="7" id="KW-0808">Transferase</keyword>
<evidence type="ECO:0000256" key="2">
    <source>
        <dbReference type="ARBA" id="ARBA00012328"/>
    </source>
</evidence>
<evidence type="ECO:0000313" key="10">
    <source>
        <dbReference type="Proteomes" id="UP000297946"/>
    </source>
</evidence>
<comment type="function">
    <text evidence="3">Specifically methylates the N3 position of the uracil ring of uridine 1498 (m3U1498) in 16S rRNA. Acts on the fully assembled 30S ribosomal subunit.</text>
</comment>
<feature type="region of interest" description="Disordered" evidence="5">
    <location>
        <begin position="70"/>
        <end position="96"/>
    </location>
</feature>
<dbReference type="GO" id="GO:0008168">
    <property type="term" value="F:methyltransferase activity"/>
    <property type="evidence" value="ECO:0007669"/>
    <property type="project" value="UniProtKB-KW"/>
</dbReference>
<dbReference type="GO" id="GO:0006364">
    <property type="term" value="P:rRNA processing"/>
    <property type="evidence" value="ECO:0007669"/>
    <property type="project" value="InterPro"/>
</dbReference>
<evidence type="ECO:0000313" key="9">
    <source>
        <dbReference type="Proteomes" id="UP000297273"/>
    </source>
</evidence>
<comment type="catalytic activity">
    <reaction evidence="4">
        <text>uridine(1498) in 16S rRNA + S-adenosyl-L-methionine = N(3)-methyluridine(1498) in 16S rRNA + S-adenosyl-L-homocysteine + H(+)</text>
        <dbReference type="Rhea" id="RHEA:42920"/>
        <dbReference type="Rhea" id="RHEA-COMP:10283"/>
        <dbReference type="Rhea" id="RHEA-COMP:10284"/>
        <dbReference type="ChEBI" id="CHEBI:15378"/>
        <dbReference type="ChEBI" id="CHEBI:57856"/>
        <dbReference type="ChEBI" id="CHEBI:59789"/>
        <dbReference type="ChEBI" id="CHEBI:65315"/>
        <dbReference type="ChEBI" id="CHEBI:74502"/>
        <dbReference type="EC" id="2.1.1.193"/>
    </reaction>
</comment>
<dbReference type="InterPro" id="IPR029026">
    <property type="entry name" value="tRNA_m1G_MTases_N"/>
</dbReference>
<comment type="caution">
    <text evidence="7">The sequence shown here is derived from an EMBL/GenBank/DDBJ whole genome shotgun (WGS) entry which is preliminary data.</text>
</comment>
<reference evidence="8" key="1">
    <citation type="submission" date="2018-10" db="EMBL/GenBank/DDBJ databases">
        <authorList>
            <person name="Vincent A.T."/>
            <person name="Schiettekatte O."/>
            <person name="Bourhy P."/>
            <person name="Veyrier F.J."/>
            <person name="Picardeau M."/>
        </authorList>
    </citation>
    <scope>NUCLEOTIDE SEQUENCE</scope>
    <source>
        <strain evidence="8">201702690</strain>
    </source>
</reference>
<comment type="similarity">
    <text evidence="1">Belongs to the RNA methyltransferase RsmE family.</text>
</comment>
<dbReference type="EC" id="2.1.1.193" evidence="2"/>
<evidence type="ECO:0000256" key="3">
    <source>
        <dbReference type="ARBA" id="ARBA00025699"/>
    </source>
</evidence>
<organism evidence="7 10">
    <name type="scientific">Leptospira langatensis</name>
    <dbReference type="NCBI Taxonomy" id="2484983"/>
    <lineage>
        <taxon>Bacteria</taxon>
        <taxon>Pseudomonadati</taxon>
        <taxon>Spirochaetota</taxon>
        <taxon>Spirochaetia</taxon>
        <taxon>Leptospirales</taxon>
        <taxon>Leptospiraceae</taxon>
        <taxon>Leptospira</taxon>
    </lineage>
</organism>
<dbReference type="Proteomes" id="UP000297946">
    <property type="component" value="Unassembled WGS sequence"/>
</dbReference>
<dbReference type="GO" id="GO:0032259">
    <property type="term" value="P:methylation"/>
    <property type="evidence" value="ECO:0007669"/>
    <property type="project" value="UniProtKB-KW"/>
</dbReference>
<protein>
    <recommendedName>
        <fullName evidence="2">16S rRNA (uracil(1498)-N(3))-methyltransferase</fullName>
        <ecNumber evidence="2">2.1.1.193</ecNumber>
    </recommendedName>
</protein>
<keyword evidence="9" id="KW-1185">Reference proteome</keyword>
<dbReference type="InterPro" id="IPR046886">
    <property type="entry name" value="RsmE_MTase_dom"/>
</dbReference>